<feature type="region of interest" description="Disordered" evidence="1">
    <location>
        <begin position="89"/>
        <end position="108"/>
    </location>
</feature>
<name>A0A1C4ZQ58_MICEC</name>
<dbReference type="InParanoid" id="A0A1C4ZQ58"/>
<feature type="compositionally biased region" description="Basic and acidic residues" evidence="1">
    <location>
        <begin position="90"/>
        <end position="108"/>
    </location>
</feature>
<dbReference type="EMBL" id="LT607413">
    <property type="protein sequence ID" value="SCF35039.1"/>
    <property type="molecule type" value="Genomic_DNA"/>
</dbReference>
<dbReference type="Proteomes" id="UP000198253">
    <property type="component" value="Chromosome I"/>
</dbReference>
<evidence type="ECO:0000313" key="3">
    <source>
        <dbReference type="Proteomes" id="UP000198253"/>
    </source>
</evidence>
<proteinExistence type="predicted"/>
<evidence type="ECO:0000313" key="2">
    <source>
        <dbReference type="EMBL" id="SCF35039.1"/>
    </source>
</evidence>
<dbReference type="RefSeq" id="WP_088984245.1">
    <property type="nucleotide sequence ID" value="NZ_LT607413.1"/>
</dbReference>
<accession>A0A1C4ZQ58</accession>
<gene>
    <name evidence="2" type="ORF">GA0070618_5585</name>
</gene>
<protein>
    <submittedName>
        <fullName evidence="2">Uncharacterized protein</fullName>
    </submittedName>
</protein>
<organism evidence="2 3">
    <name type="scientific">Micromonospora echinospora</name>
    <name type="common">Micromonospora purpurea</name>
    <dbReference type="NCBI Taxonomy" id="1877"/>
    <lineage>
        <taxon>Bacteria</taxon>
        <taxon>Bacillati</taxon>
        <taxon>Actinomycetota</taxon>
        <taxon>Actinomycetes</taxon>
        <taxon>Micromonosporales</taxon>
        <taxon>Micromonosporaceae</taxon>
        <taxon>Micromonospora</taxon>
    </lineage>
</organism>
<reference evidence="3" key="1">
    <citation type="submission" date="2016-06" db="EMBL/GenBank/DDBJ databases">
        <authorList>
            <person name="Varghese N."/>
            <person name="Submissions Spin"/>
        </authorList>
    </citation>
    <scope>NUCLEOTIDE SEQUENCE [LARGE SCALE GENOMIC DNA]</scope>
    <source>
        <strain evidence="3">DSM 43816</strain>
    </source>
</reference>
<evidence type="ECO:0000256" key="1">
    <source>
        <dbReference type="SAM" id="MobiDB-lite"/>
    </source>
</evidence>
<dbReference type="OrthoDB" id="9900907at2"/>
<sequence>MFFRFSHRNWVKTTGKLLDSRVHSVRNSDVRWAYIVQFPGPKGQHTKLEVLEDSRTLGVAVSATVPRLVSPDGKKAVFDRSDPQINAAEVVKRHEKADEERFRRQLGD</sequence>
<dbReference type="AlphaFoldDB" id="A0A1C4ZQ58"/>
<keyword evidence="3" id="KW-1185">Reference proteome</keyword>